<dbReference type="AlphaFoldDB" id="A0AAU3GVA2"/>
<dbReference type="SUPFAM" id="SSF48452">
    <property type="entry name" value="TPR-like"/>
    <property type="match status" value="1"/>
</dbReference>
<reference evidence="1" key="1">
    <citation type="submission" date="2022-10" db="EMBL/GenBank/DDBJ databases">
        <title>The complete genomes of actinobacterial strains from the NBC collection.</title>
        <authorList>
            <person name="Joergensen T.S."/>
            <person name="Alvarez Arevalo M."/>
            <person name="Sterndorff E.B."/>
            <person name="Faurdal D."/>
            <person name="Vuksanovic O."/>
            <person name="Mourched A.-S."/>
            <person name="Charusanti P."/>
            <person name="Shaw S."/>
            <person name="Blin K."/>
            <person name="Weber T."/>
        </authorList>
    </citation>
    <scope>NUCLEOTIDE SEQUENCE</scope>
    <source>
        <strain evidence="1">NBC_01401</strain>
    </source>
</reference>
<dbReference type="InterPro" id="IPR027417">
    <property type="entry name" value="P-loop_NTPase"/>
</dbReference>
<evidence type="ECO:0000313" key="1">
    <source>
        <dbReference type="EMBL" id="WTY96855.1"/>
    </source>
</evidence>
<dbReference type="PANTHER" id="PTHR47691">
    <property type="entry name" value="REGULATOR-RELATED"/>
    <property type="match status" value="1"/>
</dbReference>
<organism evidence="1">
    <name type="scientific">Streptomyces sp. NBC_01401</name>
    <dbReference type="NCBI Taxonomy" id="2903854"/>
    <lineage>
        <taxon>Bacteria</taxon>
        <taxon>Bacillati</taxon>
        <taxon>Actinomycetota</taxon>
        <taxon>Actinomycetes</taxon>
        <taxon>Kitasatosporales</taxon>
        <taxon>Streptomycetaceae</taxon>
        <taxon>Streptomyces</taxon>
    </lineage>
</organism>
<dbReference type="GO" id="GO:0005524">
    <property type="term" value="F:ATP binding"/>
    <property type="evidence" value="ECO:0007669"/>
    <property type="project" value="UniProtKB-KW"/>
</dbReference>
<dbReference type="PANTHER" id="PTHR47691:SF3">
    <property type="entry name" value="HTH-TYPE TRANSCRIPTIONAL REGULATOR RV0890C-RELATED"/>
    <property type="match status" value="1"/>
</dbReference>
<keyword evidence="1" id="KW-0067">ATP-binding</keyword>
<sequence>MLEIVALSALTAFLTAVGDGAAGEMGKRLLLSTGALARRTTGRETPLPATREDWEALAGHVHARLGDDRRQAGEWATLLRSLPENAADPAPGAGLPPASRHFTDRRDVVKRLRREATRPAAGRPRVALLHGAPGIGTTAVALHLGAACHDLFPDGQFYVDLREDSGELGPAPAAVLLRLLRRMGVAPDRIPPTEAGREELYRRLTRGRRALVVIDHVSSVAQVRRLVPATPEVFLLVVVSGPPVLLESEAVAVPPLPRRDSLEMMRRVAGRENVTRAKAQIPQALAHCAGNAFALKATALRLLAGEEEPAHPGPGAEAPESHPVRAAARTACDRVRPATARLCRLTALGGWPSVSAPLASAAAGVTEDEAARMLAEAADAQLLEPLPDDRYRFRPEVRRYLADTAGPELGIPECSAAVARTLDGLLNRALHAAHAALPQSWRTEPAPDRGQAYRDEAEGVAALVADAGNLVRAVSVAREYQHIDTTLRLARALWPLQLKAGHWDEVLPALRVAARCADEQRPGSRIAGALHFQLGHCLGEVGLGEEADREAAAAASAEREAGHLRGEASSVELRGLLSLHRWLYEPAYERFVEAERIYGRIAPGEEGADDLPRAYALSRRHQGRALRGMGRLDTAQRLLEDVAGFFAEQGEAYNQARALTDLAETLHDAGRNPEALTRIAEAERLLTPAATPHLGYLAALRLRCEVAG</sequence>
<dbReference type="EMBL" id="CP109535">
    <property type="protein sequence ID" value="WTY96855.1"/>
    <property type="molecule type" value="Genomic_DNA"/>
</dbReference>
<dbReference type="Gene3D" id="3.40.50.300">
    <property type="entry name" value="P-loop containing nucleotide triphosphate hydrolases"/>
    <property type="match status" value="1"/>
</dbReference>
<name>A0AAU3GVA2_9ACTN</name>
<dbReference type="InterPro" id="IPR011990">
    <property type="entry name" value="TPR-like_helical_dom_sf"/>
</dbReference>
<protein>
    <submittedName>
        <fullName evidence="1">ATP-binding protein</fullName>
    </submittedName>
</protein>
<proteinExistence type="predicted"/>
<gene>
    <name evidence="1" type="ORF">OG626_19080</name>
</gene>
<dbReference type="SUPFAM" id="SSF52540">
    <property type="entry name" value="P-loop containing nucleoside triphosphate hydrolases"/>
    <property type="match status" value="1"/>
</dbReference>
<dbReference type="Gene3D" id="1.25.40.10">
    <property type="entry name" value="Tetratricopeptide repeat domain"/>
    <property type="match status" value="1"/>
</dbReference>
<keyword evidence="1" id="KW-0547">Nucleotide-binding</keyword>
<accession>A0AAU3GVA2</accession>